<comment type="caution">
    <text evidence="1">The sequence shown here is derived from an EMBL/GenBank/DDBJ whole genome shotgun (WGS) entry which is preliminary data.</text>
</comment>
<evidence type="ECO:0000313" key="1">
    <source>
        <dbReference type="EMBL" id="KAK3771960.1"/>
    </source>
</evidence>
<dbReference type="EMBL" id="JAWDGP010003665">
    <property type="protein sequence ID" value="KAK3771960.1"/>
    <property type="molecule type" value="Genomic_DNA"/>
</dbReference>
<sequence>MRWVERDSDKPYRSYGERATHAITTERSLLARFVNRSKRNGSTSSNRITKIIDQERSGVLLSPRGLLHLHGKANVEMTRHKGKSLLCEVFVQAYDYPPTPLEKLVKFMPGERFPVIKDYKVWHSACQNRDRPINCCFYPGPPSAR</sequence>
<reference evidence="1" key="1">
    <citation type="journal article" date="2023" name="G3 (Bethesda)">
        <title>A reference genome for the long-term kleptoplast-retaining sea slug Elysia crispata morphotype clarki.</title>
        <authorList>
            <person name="Eastman K.E."/>
            <person name="Pendleton A.L."/>
            <person name="Shaikh M.A."/>
            <person name="Suttiyut T."/>
            <person name="Ogas R."/>
            <person name="Tomko P."/>
            <person name="Gavelis G."/>
            <person name="Widhalm J.R."/>
            <person name="Wisecaver J.H."/>
        </authorList>
    </citation>
    <scope>NUCLEOTIDE SEQUENCE</scope>
    <source>
        <strain evidence="1">ECLA1</strain>
    </source>
</reference>
<dbReference type="AlphaFoldDB" id="A0AAE1DJD2"/>
<gene>
    <name evidence="1" type="ORF">RRG08_011873</name>
</gene>
<organism evidence="1 2">
    <name type="scientific">Elysia crispata</name>
    <name type="common">lettuce slug</name>
    <dbReference type="NCBI Taxonomy" id="231223"/>
    <lineage>
        <taxon>Eukaryota</taxon>
        <taxon>Metazoa</taxon>
        <taxon>Spiralia</taxon>
        <taxon>Lophotrochozoa</taxon>
        <taxon>Mollusca</taxon>
        <taxon>Gastropoda</taxon>
        <taxon>Heterobranchia</taxon>
        <taxon>Euthyneura</taxon>
        <taxon>Panpulmonata</taxon>
        <taxon>Sacoglossa</taxon>
        <taxon>Placobranchoidea</taxon>
        <taxon>Plakobranchidae</taxon>
        <taxon>Elysia</taxon>
    </lineage>
</organism>
<keyword evidence="2" id="KW-1185">Reference proteome</keyword>
<dbReference type="Proteomes" id="UP001283361">
    <property type="component" value="Unassembled WGS sequence"/>
</dbReference>
<proteinExistence type="predicted"/>
<name>A0AAE1DJD2_9GAST</name>
<accession>A0AAE1DJD2</accession>
<evidence type="ECO:0000313" key="2">
    <source>
        <dbReference type="Proteomes" id="UP001283361"/>
    </source>
</evidence>
<protein>
    <submittedName>
        <fullName evidence="1">Uncharacterized protein</fullName>
    </submittedName>
</protein>